<organism evidence="3 4">
    <name type="scientific">Thalassoglobus polymorphus</name>
    <dbReference type="NCBI Taxonomy" id="2527994"/>
    <lineage>
        <taxon>Bacteria</taxon>
        <taxon>Pseudomonadati</taxon>
        <taxon>Planctomycetota</taxon>
        <taxon>Planctomycetia</taxon>
        <taxon>Planctomycetales</taxon>
        <taxon>Planctomycetaceae</taxon>
        <taxon>Thalassoglobus</taxon>
    </lineage>
</organism>
<dbReference type="InterPro" id="IPR050312">
    <property type="entry name" value="IolE/XylAMocC-like"/>
</dbReference>
<keyword evidence="3" id="KW-0413">Isomerase</keyword>
<dbReference type="SUPFAM" id="SSF51658">
    <property type="entry name" value="Xylose isomerase-like"/>
    <property type="match status" value="1"/>
</dbReference>
<feature type="domain" description="Xylose isomerase-like TIM barrel" evidence="2">
    <location>
        <begin position="80"/>
        <end position="274"/>
    </location>
</feature>
<protein>
    <submittedName>
        <fullName evidence="3">Xylose isomerase-like TIM barrel</fullName>
    </submittedName>
</protein>
<accession>A0A517QPZ5</accession>
<keyword evidence="1" id="KW-0732">Signal</keyword>
<dbReference type="Pfam" id="PF01261">
    <property type="entry name" value="AP_endonuc_2"/>
    <property type="match status" value="1"/>
</dbReference>
<dbReference type="PANTHER" id="PTHR12110">
    <property type="entry name" value="HYDROXYPYRUVATE ISOMERASE"/>
    <property type="match status" value="1"/>
</dbReference>
<feature type="signal peptide" evidence="1">
    <location>
        <begin position="1"/>
        <end position="27"/>
    </location>
</feature>
<dbReference type="EMBL" id="CP036267">
    <property type="protein sequence ID" value="QDT33706.1"/>
    <property type="molecule type" value="Genomic_DNA"/>
</dbReference>
<dbReference type="GO" id="GO:0016853">
    <property type="term" value="F:isomerase activity"/>
    <property type="evidence" value="ECO:0007669"/>
    <property type="project" value="UniProtKB-KW"/>
</dbReference>
<dbReference type="KEGG" id="tpol:Mal48_29600"/>
<evidence type="ECO:0000313" key="4">
    <source>
        <dbReference type="Proteomes" id="UP000315724"/>
    </source>
</evidence>
<dbReference type="InterPro" id="IPR006311">
    <property type="entry name" value="TAT_signal"/>
</dbReference>
<proteinExistence type="predicted"/>
<dbReference type="PROSITE" id="PS51318">
    <property type="entry name" value="TAT"/>
    <property type="match status" value="1"/>
</dbReference>
<evidence type="ECO:0000256" key="1">
    <source>
        <dbReference type="SAM" id="SignalP"/>
    </source>
</evidence>
<dbReference type="AlphaFoldDB" id="A0A517QPZ5"/>
<gene>
    <name evidence="3" type="ORF">Mal48_29600</name>
</gene>
<dbReference type="Gene3D" id="3.20.20.150">
    <property type="entry name" value="Divalent-metal-dependent TIM barrel enzymes"/>
    <property type="match status" value="1"/>
</dbReference>
<keyword evidence="4" id="KW-1185">Reference proteome</keyword>
<feature type="chain" id="PRO_5021950068" evidence="1">
    <location>
        <begin position="28"/>
        <end position="311"/>
    </location>
</feature>
<reference evidence="3 4" key="1">
    <citation type="submission" date="2019-02" db="EMBL/GenBank/DDBJ databases">
        <title>Deep-cultivation of Planctomycetes and their phenomic and genomic characterization uncovers novel biology.</title>
        <authorList>
            <person name="Wiegand S."/>
            <person name="Jogler M."/>
            <person name="Boedeker C."/>
            <person name="Pinto D."/>
            <person name="Vollmers J."/>
            <person name="Rivas-Marin E."/>
            <person name="Kohn T."/>
            <person name="Peeters S.H."/>
            <person name="Heuer A."/>
            <person name="Rast P."/>
            <person name="Oberbeckmann S."/>
            <person name="Bunk B."/>
            <person name="Jeske O."/>
            <person name="Meyerdierks A."/>
            <person name="Storesund J.E."/>
            <person name="Kallscheuer N."/>
            <person name="Luecker S."/>
            <person name="Lage O.M."/>
            <person name="Pohl T."/>
            <person name="Merkel B.J."/>
            <person name="Hornburger P."/>
            <person name="Mueller R.-W."/>
            <person name="Bruemmer F."/>
            <person name="Labrenz M."/>
            <person name="Spormann A.M."/>
            <person name="Op den Camp H."/>
            <person name="Overmann J."/>
            <person name="Amann R."/>
            <person name="Jetten M.S.M."/>
            <person name="Mascher T."/>
            <person name="Medema M.H."/>
            <person name="Devos D.P."/>
            <person name="Kaster A.-K."/>
            <person name="Ovreas L."/>
            <person name="Rohde M."/>
            <person name="Galperin M.Y."/>
            <person name="Jogler C."/>
        </authorList>
    </citation>
    <scope>NUCLEOTIDE SEQUENCE [LARGE SCALE GENOMIC DNA]</scope>
    <source>
        <strain evidence="3 4">Mal48</strain>
    </source>
</reference>
<evidence type="ECO:0000259" key="2">
    <source>
        <dbReference type="Pfam" id="PF01261"/>
    </source>
</evidence>
<dbReference type="Proteomes" id="UP000315724">
    <property type="component" value="Chromosome"/>
</dbReference>
<dbReference type="PANTHER" id="PTHR12110:SF21">
    <property type="entry name" value="XYLOSE ISOMERASE-LIKE TIM BARREL DOMAIN-CONTAINING PROTEIN"/>
    <property type="match status" value="1"/>
</dbReference>
<evidence type="ECO:0000313" key="3">
    <source>
        <dbReference type="EMBL" id="QDT33706.1"/>
    </source>
</evidence>
<name>A0A517QPZ5_9PLAN</name>
<dbReference type="OrthoDB" id="244362at2"/>
<dbReference type="InterPro" id="IPR013022">
    <property type="entry name" value="Xyl_isomerase-like_TIM-brl"/>
</dbReference>
<sequence precursor="true">MQFNRRDFCRTAIAAGSSLIPAASLCAADAQQPADNKKFKLNYIVASCMYGKLPLSQIVPEVPKSNATHLEIWATPHGNQREQLDEMGEEKFIDLLDEHHVKLGSFTCFKYGIFKMQPEMKLVKRLGGDMVICNTGGPKNLEGSELKTEVNKFAEKLKPHIAAAEEIGVTIGVENHGGGLIASPDSIRMLFDLVDSPNIGLAMAPYHLPQDPKLIGGLIEDLGPRLVHFQAWEHGMGCMKKLPKEQELMQLPHRGPLDWKPILASLKTINYQGRTEIFMHPVPRGIPILPKLEDVTKEINASRESLESLIA</sequence>
<dbReference type="InterPro" id="IPR036237">
    <property type="entry name" value="Xyl_isomerase-like_sf"/>
</dbReference>
<dbReference type="RefSeq" id="WP_145200438.1">
    <property type="nucleotide sequence ID" value="NZ_CP036267.1"/>
</dbReference>